<name>A0A5J6MV79_9PROT</name>
<sequence length="174" mass="19973">MLCRYDIPLAEVRAGIVHELDAYWRSKRGGKDIPGWSDIDPAEMKRMLPCLFVVEILREPFRVYYRLVGTKASLFRGDLTGRFLDEIEECTVKAREELAGFYRLAAEERRPVFCEDEVTVGGGIQAFFGGIFPLAPEGRPVDRCLAIEDFGATKPKKVATHQRGMHHWWVQRTR</sequence>
<keyword evidence="2" id="KW-1185">Reference proteome</keyword>
<gene>
    <name evidence="1" type="ORF">FRZ61_14810</name>
</gene>
<dbReference type="InterPro" id="IPR009922">
    <property type="entry name" value="DUF1457"/>
</dbReference>
<dbReference type="EMBL" id="CP042582">
    <property type="protein sequence ID" value="QEX21552.1"/>
    <property type="molecule type" value="Genomic_DNA"/>
</dbReference>
<protein>
    <recommendedName>
        <fullName evidence="3">PAS domain-containing protein</fullName>
    </recommendedName>
</protein>
<dbReference type="Pfam" id="PF07310">
    <property type="entry name" value="PAS_5"/>
    <property type="match status" value="1"/>
</dbReference>
<accession>A0A5J6MV79</accession>
<dbReference type="Proteomes" id="UP000325797">
    <property type="component" value="Chromosome"/>
</dbReference>
<dbReference type="KEGG" id="hadh:FRZ61_14810"/>
<dbReference type="RefSeq" id="WP_151116158.1">
    <property type="nucleotide sequence ID" value="NZ_CP042582.1"/>
</dbReference>
<dbReference type="OrthoDB" id="7346459at2"/>
<evidence type="ECO:0000313" key="2">
    <source>
        <dbReference type="Proteomes" id="UP000325797"/>
    </source>
</evidence>
<organism evidence="1 2">
    <name type="scientific">Hypericibacter adhaerens</name>
    <dbReference type="NCBI Taxonomy" id="2602016"/>
    <lineage>
        <taxon>Bacteria</taxon>
        <taxon>Pseudomonadati</taxon>
        <taxon>Pseudomonadota</taxon>
        <taxon>Alphaproteobacteria</taxon>
        <taxon>Rhodospirillales</taxon>
        <taxon>Dongiaceae</taxon>
        <taxon>Hypericibacter</taxon>
    </lineage>
</organism>
<proteinExistence type="predicted"/>
<evidence type="ECO:0000313" key="1">
    <source>
        <dbReference type="EMBL" id="QEX21552.1"/>
    </source>
</evidence>
<dbReference type="AlphaFoldDB" id="A0A5J6MV79"/>
<evidence type="ECO:0008006" key="3">
    <source>
        <dbReference type="Google" id="ProtNLM"/>
    </source>
</evidence>
<reference evidence="1 2" key="1">
    <citation type="submission" date="2019-08" db="EMBL/GenBank/DDBJ databases">
        <title>Hyperibacter terrae gen. nov., sp. nov. and Hyperibacter viscosus sp. nov., two new members in the family Rhodospirillaceae isolated from the rhizosphere of Hypericum perforatum.</title>
        <authorList>
            <person name="Noviana Z."/>
        </authorList>
    </citation>
    <scope>NUCLEOTIDE SEQUENCE [LARGE SCALE GENOMIC DNA]</scope>
    <source>
        <strain evidence="1 2">R5959</strain>
    </source>
</reference>